<evidence type="ECO:0000313" key="7">
    <source>
        <dbReference type="EMBL" id="OQE23673.1"/>
    </source>
</evidence>
<dbReference type="Gene3D" id="4.10.240.10">
    <property type="entry name" value="Zn(2)-C6 fungal-type DNA-binding domain"/>
    <property type="match status" value="1"/>
</dbReference>
<evidence type="ECO:0000256" key="3">
    <source>
        <dbReference type="ARBA" id="ARBA00023125"/>
    </source>
</evidence>
<keyword evidence="2" id="KW-0805">Transcription regulation</keyword>
<protein>
    <recommendedName>
        <fullName evidence="6">Zn(2)-C6 fungal-type domain-containing protein</fullName>
    </recommendedName>
</protein>
<evidence type="ECO:0000256" key="5">
    <source>
        <dbReference type="ARBA" id="ARBA00023242"/>
    </source>
</evidence>
<keyword evidence="4" id="KW-0804">Transcription</keyword>
<dbReference type="InterPro" id="IPR051089">
    <property type="entry name" value="prtT"/>
</dbReference>
<dbReference type="GO" id="GO:0008270">
    <property type="term" value="F:zinc ion binding"/>
    <property type="evidence" value="ECO:0007669"/>
    <property type="project" value="InterPro"/>
</dbReference>
<accession>A0A1V6TDM0</accession>
<evidence type="ECO:0000313" key="8">
    <source>
        <dbReference type="Proteomes" id="UP000191285"/>
    </source>
</evidence>
<dbReference type="OrthoDB" id="5226580at2759"/>
<comment type="caution">
    <text evidence="7">The sequence shown here is derived from an EMBL/GenBank/DDBJ whole genome shotgun (WGS) entry which is preliminary data.</text>
</comment>
<dbReference type="GO" id="GO:0005634">
    <property type="term" value="C:nucleus"/>
    <property type="evidence" value="ECO:0007669"/>
    <property type="project" value="UniProtKB-SubCell"/>
</dbReference>
<sequence>MGDTHPNGRSAPAHACLACRRSKVRCNYDPAGQPPCQRCTRLNKECIPQEVRRRRSPLPRTRFDKLEKRIDSLITNIAQRQNENALPMQTPPGDMATPSSSVKEKFENTHSDVRYRGFEEAIPDPPISLPVETIVPGQNVWPQADAAEALCYLFRNEMSMFFPFVTPPKGSVSFLQCNHPCLLKAMILAASYQNRSLQLRRGAALTEELAKRLLIDGEKSRDILQALLLTIAWYHGHLKAKSQMTNLIHLTLAVLADLGFDKPAHPNDRRTVIFDGSRSSYGFAEEGNSMDNEDRRALMGCFYVTSVASAVFRRVDAIPYNRHLNQALETLAETGEQPADELLVHHVRLQSLVEQIAQVAPFDDPQGPHSSWAPITMHIRYLDQQLTSLTQSATKLNGNHVWLIHIHAARIFLYEAGLYDSLWQNVNTGARQQRLDTMWKCLASTKALFEVFLSMPDHLIFTASYALWGHLAYALLIASRLCLSKVEGWDVDLVRTELDFSQILEMVTQKTDQGNAFARTHWLRDSASDEMMDRVKMKTRRVQTWFNQYFPRILSQNGPVVDMGPDPSFLLGIDDMFWEELIIGFQPSGL</sequence>
<dbReference type="Proteomes" id="UP000191285">
    <property type="component" value="Unassembled WGS sequence"/>
</dbReference>
<gene>
    <name evidence="7" type="ORF">PENSTE_c008G07536</name>
</gene>
<evidence type="ECO:0000256" key="2">
    <source>
        <dbReference type="ARBA" id="ARBA00023015"/>
    </source>
</evidence>
<keyword evidence="8" id="KW-1185">Reference proteome</keyword>
<dbReference type="PROSITE" id="PS00463">
    <property type="entry name" value="ZN2_CY6_FUNGAL_1"/>
    <property type="match status" value="1"/>
</dbReference>
<dbReference type="Pfam" id="PF00172">
    <property type="entry name" value="Zn_clus"/>
    <property type="match status" value="1"/>
</dbReference>
<dbReference type="InterPro" id="IPR001138">
    <property type="entry name" value="Zn2Cys6_DnaBD"/>
</dbReference>
<dbReference type="PANTHER" id="PTHR31845:SF10">
    <property type="entry name" value="ZN(II)2CYS6 TRANSCRIPTION FACTOR (EUROFUNG)"/>
    <property type="match status" value="1"/>
</dbReference>
<dbReference type="SMART" id="SM00066">
    <property type="entry name" value="GAL4"/>
    <property type="match status" value="1"/>
</dbReference>
<organism evidence="7 8">
    <name type="scientific">Penicillium steckii</name>
    <dbReference type="NCBI Taxonomy" id="303698"/>
    <lineage>
        <taxon>Eukaryota</taxon>
        <taxon>Fungi</taxon>
        <taxon>Dikarya</taxon>
        <taxon>Ascomycota</taxon>
        <taxon>Pezizomycotina</taxon>
        <taxon>Eurotiomycetes</taxon>
        <taxon>Eurotiomycetidae</taxon>
        <taxon>Eurotiales</taxon>
        <taxon>Aspergillaceae</taxon>
        <taxon>Penicillium</taxon>
    </lineage>
</organism>
<dbReference type="GO" id="GO:0000981">
    <property type="term" value="F:DNA-binding transcription factor activity, RNA polymerase II-specific"/>
    <property type="evidence" value="ECO:0007669"/>
    <property type="project" value="InterPro"/>
</dbReference>
<comment type="subcellular location">
    <subcellularLocation>
        <location evidence="1">Nucleus</location>
    </subcellularLocation>
</comment>
<reference evidence="8" key="1">
    <citation type="journal article" date="2017" name="Nat. Microbiol.">
        <title>Global analysis of biosynthetic gene clusters reveals vast potential of secondary metabolite production in Penicillium species.</title>
        <authorList>
            <person name="Nielsen J.C."/>
            <person name="Grijseels S."/>
            <person name="Prigent S."/>
            <person name="Ji B."/>
            <person name="Dainat J."/>
            <person name="Nielsen K.F."/>
            <person name="Frisvad J.C."/>
            <person name="Workman M."/>
            <person name="Nielsen J."/>
        </authorList>
    </citation>
    <scope>NUCLEOTIDE SEQUENCE [LARGE SCALE GENOMIC DNA]</scope>
    <source>
        <strain evidence="8">IBT 24891</strain>
    </source>
</reference>
<proteinExistence type="predicted"/>
<keyword evidence="5" id="KW-0539">Nucleus</keyword>
<keyword evidence="3" id="KW-0238">DNA-binding</keyword>
<dbReference type="STRING" id="303698.A0A1V6TDM0"/>
<dbReference type="PANTHER" id="PTHR31845">
    <property type="entry name" value="FINGER DOMAIN PROTEIN, PUTATIVE-RELATED"/>
    <property type="match status" value="1"/>
</dbReference>
<dbReference type="AlphaFoldDB" id="A0A1V6TDM0"/>
<feature type="domain" description="Zn(2)-C6 fungal-type" evidence="6">
    <location>
        <begin position="15"/>
        <end position="46"/>
    </location>
</feature>
<dbReference type="PROSITE" id="PS50048">
    <property type="entry name" value="ZN2_CY6_FUNGAL_2"/>
    <property type="match status" value="1"/>
</dbReference>
<dbReference type="GO" id="GO:0000976">
    <property type="term" value="F:transcription cis-regulatory region binding"/>
    <property type="evidence" value="ECO:0007669"/>
    <property type="project" value="TreeGrafter"/>
</dbReference>
<evidence type="ECO:0000259" key="6">
    <source>
        <dbReference type="PROSITE" id="PS50048"/>
    </source>
</evidence>
<dbReference type="InterPro" id="IPR036864">
    <property type="entry name" value="Zn2-C6_fun-type_DNA-bd_sf"/>
</dbReference>
<name>A0A1V6TDM0_9EURO</name>
<dbReference type="SUPFAM" id="SSF57701">
    <property type="entry name" value="Zn2/Cys6 DNA-binding domain"/>
    <property type="match status" value="1"/>
</dbReference>
<evidence type="ECO:0000256" key="4">
    <source>
        <dbReference type="ARBA" id="ARBA00023163"/>
    </source>
</evidence>
<dbReference type="EMBL" id="MLKD01000008">
    <property type="protein sequence ID" value="OQE23673.1"/>
    <property type="molecule type" value="Genomic_DNA"/>
</dbReference>
<evidence type="ECO:0000256" key="1">
    <source>
        <dbReference type="ARBA" id="ARBA00004123"/>
    </source>
</evidence>
<dbReference type="CDD" id="cd00067">
    <property type="entry name" value="GAL4"/>
    <property type="match status" value="1"/>
</dbReference>